<comment type="cofactor">
    <cofactor evidence="2">
        <name>[4Fe-4S] cluster</name>
        <dbReference type="ChEBI" id="CHEBI:49883"/>
    </cofactor>
</comment>
<gene>
    <name evidence="14" type="ORF">GMBLW1_23780</name>
</gene>
<evidence type="ECO:0000256" key="10">
    <source>
        <dbReference type="ARBA" id="ARBA00023235"/>
    </source>
</evidence>
<keyword evidence="6" id="KW-0479">Metal-binding</keyword>
<keyword evidence="10" id="KW-0413">Isomerase</keyword>
<feature type="modified residue" description="N6-(pyridoxal phosphate)lysine" evidence="11">
    <location>
        <position position="375"/>
    </location>
</feature>
<dbReference type="GO" id="GO:0051539">
    <property type="term" value="F:4 iron, 4 sulfur cluster binding"/>
    <property type="evidence" value="ECO:0007669"/>
    <property type="project" value="UniProtKB-KW"/>
</dbReference>
<keyword evidence="15" id="KW-1185">Reference proteome</keyword>
<evidence type="ECO:0000256" key="5">
    <source>
        <dbReference type="ARBA" id="ARBA00022691"/>
    </source>
</evidence>
<dbReference type="Pfam" id="PF12544">
    <property type="entry name" value="LAM_C"/>
    <property type="match status" value="1"/>
</dbReference>
<evidence type="ECO:0000313" key="14">
    <source>
        <dbReference type="EMBL" id="VIP01582.1"/>
    </source>
</evidence>
<keyword evidence="5" id="KW-0949">S-adenosyl-L-methionine</keyword>
<evidence type="ECO:0000256" key="9">
    <source>
        <dbReference type="ARBA" id="ARBA00023014"/>
    </source>
</evidence>
<feature type="region of interest" description="Disordered" evidence="12">
    <location>
        <begin position="485"/>
        <end position="523"/>
    </location>
</feature>
<evidence type="ECO:0000313" key="15">
    <source>
        <dbReference type="Proteomes" id="UP000464378"/>
    </source>
</evidence>
<dbReference type="InterPro" id="IPR007197">
    <property type="entry name" value="rSAM"/>
</dbReference>
<evidence type="ECO:0000256" key="3">
    <source>
        <dbReference type="ARBA" id="ARBA00008703"/>
    </source>
</evidence>
<dbReference type="InterPro" id="IPR025895">
    <property type="entry name" value="LAM_C_dom"/>
</dbReference>
<evidence type="ECO:0000256" key="11">
    <source>
        <dbReference type="PIRSR" id="PIRSR603739-50"/>
    </source>
</evidence>
<dbReference type="GO" id="GO:0046872">
    <property type="term" value="F:metal ion binding"/>
    <property type="evidence" value="ECO:0007669"/>
    <property type="project" value="UniProtKB-KW"/>
</dbReference>
<protein>
    <recommendedName>
        <fullName evidence="13">Radical SAM core domain-containing protein</fullName>
    </recommendedName>
</protein>
<comment type="similarity">
    <text evidence="3">Belongs to the radical SAM superfamily. KamA family.</text>
</comment>
<keyword evidence="4" id="KW-0004">4Fe-4S</keyword>
<dbReference type="SFLD" id="SFLDG01070">
    <property type="entry name" value="PLP-dependent"/>
    <property type="match status" value="1"/>
</dbReference>
<dbReference type="InterPro" id="IPR013785">
    <property type="entry name" value="Aldolase_TIM"/>
</dbReference>
<keyword evidence="9" id="KW-0411">Iron-sulfur</keyword>
<dbReference type="InParanoid" id="A0A6C2YKY8"/>
<dbReference type="Gene3D" id="6.20.120.40">
    <property type="match status" value="1"/>
</dbReference>
<dbReference type="PANTHER" id="PTHR30538:SF1">
    <property type="entry name" value="L-LYSINE 2,3-AMINOMUTASE"/>
    <property type="match status" value="1"/>
</dbReference>
<evidence type="ECO:0000256" key="2">
    <source>
        <dbReference type="ARBA" id="ARBA00001966"/>
    </source>
</evidence>
<dbReference type="AlphaFoldDB" id="A0A6C2YKY8"/>
<evidence type="ECO:0000256" key="7">
    <source>
        <dbReference type="ARBA" id="ARBA00022898"/>
    </source>
</evidence>
<dbReference type="SFLD" id="SFLDS00029">
    <property type="entry name" value="Radical_SAM"/>
    <property type="match status" value="1"/>
</dbReference>
<dbReference type="Gene3D" id="3.20.20.70">
    <property type="entry name" value="Aldolase class I"/>
    <property type="match status" value="1"/>
</dbReference>
<name>A0A6C2YKY8_9BACT</name>
<dbReference type="PANTHER" id="PTHR30538">
    <property type="entry name" value="LYSINE 2,3-AMINOMUTASE-RELATED"/>
    <property type="match status" value="1"/>
</dbReference>
<dbReference type="SUPFAM" id="SSF102114">
    <property type="entry name" value="Radical SAM enzymes"/>
    <property type="match status" value="1"/>
</dbReference>
<proteinExistence type="inferred from homology"/>
<evidence type="ECO:0000256" key="12">
    <source>
        <dbReference type="SAM" id="MobiDB-lite"/>
    </source>
</evidence>
<sequence length="523" mass="58641">MREAIIPMSESEARQPLPSVPVFTTEFSGEDDEPPGKPRRHPLWANVPDHQWNDWRWQSQNSIRSVRQLRNLLTFSPEELEAIGQLEGDYKLAIAPYYFSLINPNDPDDPIRRQSVPSPLEAQNPSGYELEDPLEEDLDSPVPGLTHRYPDRALLVTTHVCSMYCRFCTRKRATMVRGGWDAISRDDQRMIDYVAAHPEIRDVIISGGDPLTLPTAKLRFFLENLAALPHIDVIRIGTRVPVTLPMRLFDSELVELLSSVNKVWIQTHFNHPREITPESAQVVRSLIRGGMPVNNHTVLLKGVNDSLDTMRKLMRGLLRIKVRPYYIFHCDPVIGAGHFRTSVWKGLEIMEGLRGHMSGLGIPTYVVDSPHGGGKIPLMPNYLVSMSDDAVVLRNYEGMMVRYQAQDQPATIATTKTRGVSSLIQGTQSKLVPEQNERMARRQAFREQAEAEAEYGCSDHTGCGSSQPESHSRFAVTLPMISDVAETRSAPADKTMESRTIGSEPPRLVPLSFPTAPPEGEVA</sequence>
<dbReference type="PROSITE" id="PS51918">
    <property type="entry name" value="RADICAL_SAM"/>
    <property type="match status" value="1"/>
</dbReference>
<dbReference type="InterPro" id="IPR003739">
    <property type="entry name" value="Lys_aminomutase/Glu_NH3_mut"/>
</dbReference>
<keyword evidence="7 11" id="KW-0663">Pyridoxal phosphate</keyword>
<evidence type="ECO:0000256" key="1">
    <source>
        <dbReference type="ARBA" id="ARBA00001933"/>
    </source>
</evidence>
<dbReference type="Gene3D" id="6.10.140.1170">
    <property type="match status" value="1"/>
</dbReference>
<accession>A0A6C2YKY8</accession>
<feature type="region of interest" description="Disordered" evidence="12">
    <location>
        <begin position="106"/>
        <end position="136"/>
    </location>
</feature>
<dbReference type="CDD" id="cd01335">
    <property type="entry name" value="Radical_SAM"/>
    <property type="match status" value="1"/>
</dbReference>
<dbReference type="FunCoup" id="A0A6C2YKY8">
    <property type="interactions" value="62"/>
</dbReference>
<evidence type="ECO:0000256" key="8">
    <source>
        <dbReference type="ARBA" id="ARBA00023004"/>
    </source>
</evidence>
<reference evidence="14" key="1">
    <citation type="submission" date="2019-04" db="EMBL/GenBank/DDBJ databases">
        <authorList>
            <consortium name="Science for Life Laboratories"/>
        </authorList>
    </citation>
    <scope>NUCLEOTIDE SEQUENCE</scope>
    <source>
        <strain evidence="14">MBLW1</strain>
    </source>
</reference>
<evidence type="ECO:0000256" key="4">
    <source>
        <dbReference type="ARBA" id="ARBA00022485"/>
    </source>
</evidence>
<feature type="region of interest" description="Disordered" evidence="12">
    <location>
        <begin position="1"/>
        <end position="38"/>
    </location>
</feature>
<feature type="region of interest" description="Disordered" evidence="12">
    <location>
        <begin position="451"/>
        <end position="470"/>
    </location>
</feature>
<dbReference type="EMBL" id="LR586016">
    <property type="protein sequence ID" value="VIP01582.1"/>
    <property type="molecule type" value="Genomic_DNA"/>
</dbReference>
<dbReference type="NCBIfam" id="TIGR00238">
    <property type="entry name" value="KamA family radical SAM protein"/>
    <property type="match status" value="1"/>
</dbReference>
<dbReference type="GO" id="GO:0016853">
    <property type="term" value="F:isomerase activity"/>
    <property type="evidence" value="ECO:0007669"/>
    <property type="project" value="UniProtKB-KW"/>
</dbReference>
<feature type="compositionally biased region" description="Polar residues" evidence="12">
    <location>
        <begin position="115"/>
        <end position="126"/>
    </location>
</feature>
<dbReference type="InterPro" id="IPR058240">
    <property type="entry name" value="rSAM_sf"/>
</dbReference>
<feature type="domain" description="Radical SAM core" evidence="13">
    <location>
        <begin position="147"/>
        <end position="363"/>
    </location>
</feature>
<dbReference type="Pfam" id="PF04055">
    <property type="entry name" value="Radical_SAM"/>
    <property type="match status" value="1"/>
</dbReference>
<organism evidence="14">
    <name type="scientific">Tuwongella immobilis</name>
    <dbReference type="NCBI Taxonomy" id="692036"/>
    <lineage>
        <taxon>Bacteria</taxon>
        <taxon>Pseudomonadati</taxon>
        <taxon>Planctomycetota</taxon>
        <taxon>Planctomycetia</taxon>
        <taxon>Gemmatales</taxon>
        <taxon>Gemmataceae</taxon>
        <taxon>Tuwongella</taxon>
    </lineage>
</organism>
<keyword evidence="8" id="KW-0408">Iron</keyword>
<dbReference type="Proteomes" id="UP000464378">
    <property type="component" value="Chromosome"/>
</dbReference>
<dbReference type="KEGG" id="tim:GMBLW1_23780"/>
<comment type="cofactor">
    <cofactor evidence="1 11">
        <name>pyridoxal 5'-phosphate</name>
        <dbReference type="ChEBI" id="CHEBI:597326"/>
    </cofactor>
</comment>
<evidence type="ECO:0000259" key="13">
    <source>
        <dbReference type="PROSITE" id="PS51918"/>
    </source>
</evidence>
<evidence type="ECO:0000256" key="6">
    <source>
        <dbReference type="ARBA" id="ARBA00022723"/>
    </source>
</evidence>
<dbReference type="EMBL" id="LR593887">
    <property type="protein sequence ID" value="VTR98836.1"/>
    <property type="molecule type" value="Genomic_DNA"/>
</dbReference>